<reference evidence="10 12" key="1">
    <citation type="submission" date="2016-02" db="EMBL/GenBank/DDBJ databases">
        <authorList>
            <person name="Wen L."/>
            <person name="He K."/>
            <person name="Yang H."/>
        </authorList>
    </citation>
    <scope>NUCLEOTIDE SEQUENCE [LARGE SCALE GENOMIC DNA]</scope>
    <source>
        <strain evidence="10">Trichococcus_R210</strain>
    </source>
</reference>
<dbReference type="Pfam" id="PF12698">
    <property type="entry name" value="ABC2_membrane_3"/>
    <property type="match status" value="1"/>
</dbReference>
<evidence type="ECO:0000256" key="8">
    <source>
        <dbReference type="SAM" id="Phobius"/>
    </source>
</evidence>
<proteinExistence type="inferred from homology"/>
<keyword evidence="7 8" id="KW-0472">Membrane</keyword>
<comment type="subcellular location">
    <subcellularLocation>
        <location evidence="1">Cell membrane</location>
        <topology evidence="1">Multi-pass membrane protein</topology>
    </subcellularLocation>
</comment>
<feature type="transmembrane region" description="Helical" evidence="8">
    <location>
        <begin position="175"/>
        <end position="194"/>
    </location>
</feature>
<dbReference type="AlphaFoldDB" id="A0A143YI80"/>
<keyword evidence="4" id="KW-1003">Cell membrane</keyword>
<feature type="transmembrane region" description="Helical" evidence="8">
    <location>
        <begin position="215"/>
        <end position="235"/>
    </location>
</feature>
<evidence type="ECO:0000256" key="1">
    <source>
        <dbReference type="ARBA" id="ARBA00004651"/>
    </source>
</evidence>
<dbReference type="OrthoDB" id="9776218at2"/>
<evidence type="ECO:0000259" key="9">
    <source>
        <dbReference type="PROSITE" id="PS51012"/>
    </source>
</evidence>
<dbReference type="EMBL" id="FNYT01000004">
    <property type="protein sequence ID" value="SEI83578.1"/>
    <property type="molecule type" value="Genomic_DNA"/>
</dbReference>
<evidence type="ECO:0000256" key="2">
    <source>
        <dbReference type="ARBA" id="ARBA00007783"/>
    </source>
</evidence>
<organism evidence="10 12">
    <name type="scientific">Trichococcus ilyis</name>
    <dbReference type="NCBI Taxonomy" id="640938"/>
    <lineage>
        <taxon>Bacteria</taxon>
        <taxon>Bacillati</taxon>
        <taxon>Bacillota</taxon>
        <taxon>Bacilli</taxon>
        <taxon>Lactobacillales</taxon>
        <taxon>Carnobacteriaceae</taxon>
        <taxon>Trichococcus</taxon>
    </lineage>
</organism>
<evidence type="ECO:0000256" key="5">
    <source>
        <dbReference type="ARBA" id="ARBA00022692"/>
    </source>
</evidence>
<reference evidence="11 13" key="2">
    <citation type="submission" date="2016-10" db="EMBL/GenBank/DDBJ databases">
        <authorList>
            <person name="Varghese N."/>
            <person name="Submissions S."/>
        </authorList>
    </citation>
    <scope>NUCLEOTIDE SEQUENCE [LARGE SCALE GENOMIC DNA]</scope>
    <source>
        <strain evidence="11 13">DSM 22150</strain>
    </source>
</reference>
<dbReference type="InterPro" id="IPR013525">
    <property type="entry name" value="ABC2_TM"/>
</dbReference>
<dbReference type="GO" id="GO:0005886">
    <property type="term" value="C:plasma membrane"/>
    <property type="evidence" value="ECO:0007669"/>
    <property type="project" value="UniProtKB-SubCell"/>
</dbReference>
<evidence type="ECO:0000256" key="7">
    <source>
        <dbReference type="ARBA" id="ARBA00023136"/>
    </source>
</evidence>
<dbReference type="EMBL" id="FJNB01000004">
    <property type="protein sequence ID" value="CZQ89566.1"/>
    <property type="molecule type" value="Genomic_DNA"/>
</dbReference>
<dbReference type="Proteomes" id="UP000199280">
    <property type="component" value="Unassembled WGS sequence"/>
</dbReference>
<name>A0A143YI80_9LACT</name>
<evidence type="ECO:0000313" key="11">
    <source>
        <dbReference type="EMBL" id="SEI83578.1"/>
    </source>
</evidence>
<feature type="domain" description="ABC transmembrane type-2" evidence="9">
    <location>
        <begin position="125"/>
        <end position="362"/>
    </location>
</feature>
<dbReference type="InterPro" id="IPR047817">
    <property type="entry name" value="ABC2_TM_bact-type"/>
</dbReference>
<keyword evidence="5 8" id="KW-0812">Transmembrane</keyword>
<keyword evidence="13" id="KW-1185">Reference proteome</keyword>
<dbReference type="PANTHER" id="PTHR30294:SF38">
    <property type="entry name" value="TRANSPORT PERMEASE PROTEIN"/>
    <property type="match status" value="1"/>
</dbReference>
<feature type="transmembrane region" description="Helical" evidence="8">
    <location>
        <begin position="247"/>
        <end position="272"/>
    </location>
</feature>
<accession>A0A143YI80</accession>
<feature type="transmembrane region" description="Helical" evidence="8">
    <location>
        <begin position="341"/>
        <end position="359"/>
    </location>
</feature>
<dbReference type="PANTHER" id="PTHR30294">
    <property type="entry name" value="MEMBRANE COMPONENT OF ABC TRANSPORTER YHHJ-RELATED"/>
    <property type="match status" value="1"/>
</dbReference>
<gene>
    <name evidence="11" type="ORF">SAMN05216375_10449</name>
    <name evidence="10" type="ORF">TR210_808</name>
</gene>
<evidence type="ECO:0000313" key="12">
    <source>
        <dbReference type="Proteomes" id="UP000076878"/>
    </source>
</evidence>
<evidence type="ECO:0000256" key="3">
    <source>
        <dbReference type="ARBA" id="ARBA00022448"/>
    </source>
</evidence>
<sequence>MIALAIAKRIFIQMFRDKRTLALMWFAPLMIFTLMYFLFTSSGSDSAYKVGVYNLDPEIVENLEANHLEAAVFPSGEQVEENIENNQLVAFIAQKADGSIEITYENSAPAKSAAVRAKLQGALVKRQLGAFASLAQQAAAANPSLAQAVPQQTAVTEQYLYGEADSDYFSTISPILLGYFIFFLVFLISGMALLRERTTGTLDKLLAAPVRRGEIIAGYLLGYGFFAFIQTLLLVEFVVRVLHVTVAGSLGLVMLITFLTALLALSFGVLLSTFAASEFQMVQFIPVVIIPQIFFSGLIEIGILAEWLQVLAKFMPLYYIGNALQSVMIKGTGFGDIRNDLAAIVVFIGIFTILNIVGLKRYRRI</sequence>
<keyword evidence="6 8" id="KW-1133">Transmembrane helix</keyword>
<feature type="transmembrane region" description="Helical" evidence="8">
    <location>
        <begin position="284"/>
        <end position="305"/>
    </location>
</feature>
<dbReference type="RefSeq" id="WP_068621812.1">
    <property type="nucleotide sequence ID" value="NZ_FJNB01000004.1"/>
</dbReference>
<evidence type="ECO:0000256" key="4">
    <source>
        <dbReference type="ARBA" id="ARBA00022475"/>
    </source>
</evidence>
<dbReference type="Proteomes" id="UP000076878">
    <property type="component" value="Unassembled WGS sequence"/>
</dbReference>
<evidence type="ECO:0000256" key="6">
    <source>
        <dbReference type="ARBA" id="ARBA00022989"/>
    </source>
</evidence>
<keyword evidence="3" id="KW-0813">Transport</keyword>
<evidence type="ECO:0000313" key="10">
    <source>
        <dbReference type="EMBL" id="CZQ89566.1"/>
    </source>
</evidence>
<dbReference type="PROSITE" id="PS51012">
    <property type="entry name" value="ABC_TM2"/>
    <property type="match status" value="1"/>
</dbReference>
<feature type="transmembrane region" description="Helical" evidence="8">
    <location>
        <begin position="21"/>
        <end position="39"/>
    </location>
</feature>
<protein>
    <submittedName>
        <fullName evidence="11">ABC-2 type transport system permease protein</fullName>
    </submittedName>
</protein>
<dbReference type="STRING" id="640938.TR210_808"/>
<dbReference type="GO" id="GO:0140359">
    <property type="term" value="F:ABC-type transporter activity"/>
    <property type="evidence" value="ECO:0007669"/>
    <property type="project" value="InterPro"/>
</dbReference>
<dbReference type="InterPro" id="IPR051449">
    <property type="entry name" value="ABC-2_transporter_component"/>
</dbReference>
<comment type="similarity">
    <text evidence="2">Belongs to the ABC-2 integral membrane protein family.</text>
</comment>
<evidence type="ECO:0000313" key="13">
    <source>
        <dbReference type="Proteomes" id="UP000199280"/>
    </source>
</evidence>